<organism evidence="1 2">
    <name type="scientific">Ruminiclostridium hungatei</name>
    <name type="common">Clostridium hungatei</name>
    <dbReference type="NCBI Taxonomy" id="48256"/>
    <lineage>
        <taxon>Bacteria</taxon>
        <taxon>Bacillati</taxon>
        <taxon>Bacillota</taxon>
        <taxon>Clostridia</taxon>
        <taxon>Eubacteriales</taxon>
        <taxon>Oscillospiraceae</taxon>
        <taxon>Ruminiclostridium</taxon>
    </lineage>
</organism>
<accession>A0A1V4SDL1</accession>
<sequence length="168" mass="19539">MDYNYQNIIAGIKSGEYRLMGFGSCRRVYNLNNGYVVKVARDIRGVEQNKNEYQIHINCTSRFFAEITYVSEDFRLLVMARAKRIKKMRAVYSFYKVNNMDSLLKVSGLGQDLKDNDLGTGDLRRASSWGLINGEPVIIDYGLTHGLFKKYYKGNLFLRKRYTPIIYQ</sequence>
<dbReference type="OrthoDB" id="1739422at2"/>
<protein>
    <submittedName>
        <fullName evidence="1">Uncharacterized protein</fullName>
    </submittedName>
</protein>
<evidence type="ECO:0000313" key="1">
    <source>
        <dbReference type="EMBL" id="OPX42009.1"/>
    </source>
</evidence>
<proteinExistence type="predicted"/>
<evidence type="ECO:0000313" key="2">
    <source>
        <dbReference type="Proteomes" id="UP000191554"/>
    </source>
</evidence>
<comment type="caution">
    <text evidence="1">The sequence shown here is derived from an EMBL/GenBank/DDBJ whole genome shotgun (WGS) entry which is preliminary data.</text>
</comment>
<reference evidence="1 2" key="1">
    <citation type="submission" date="2017-03" db="EMBL/GenBank/DDBJ databases">
        <title>Genome sequence of Clostridium hungatei DSM 14427.</title>
        <authorList>
            <person name="Poehlein A."/>
            <person name="Daniel R."/>
        </authorList>
    </citation>
    <scope>NUCLEOTIDE SEQUENCE [LARGE SCALE GENOMIC DNA]</scope>
    <source>
        <strain evidence="1 2">DSM 14427</strain>
    </source>
</reference>
<dbReference type="EMBL" id="MZGX01000037">
    <property type="protein sequence ID" value="OPX42009.1"/>
    <property type="molecule type" value="Genomic_DNA"/>
</dbReference>
<name>A0A1V4SDL1_RUMHU</name>
<keyword evidence="2" id="KW-1185">Reference proteome</keyword>
<dbReference type="RefSeq" id="WP_080066572.1">
    <property type="nucleotide sequence ID" value="NZ_MZGX01000037.1"/>
</dbReference>
<dbReference type="Proteomes" id="UP000191554">
    <property type="component" value="Unassembled WGS sequence"/>
</dbReference>
<dbReference type="AlphaFoldDB" id="A0A1V4SDL1"/>
<gene>
    <name evidence="1" type="ORF">CLHUN_41240</name>
</gene>